<dbReference type="SMART" id="SM01242">
    <property type="entry name" value="Integrin_B_tail"/>
    <property type="match status" value="1"/>
</dbReference>
<reference evidence="21" key="1">
    <citation type="journal article" date="2006" name="Science">
        <title>Ancient noncoding elements conserved in the human genome.</title>
        <authorList>
            <person name="Venkatesh B."/>
            <person name="Kirkness E.F."/>
            <person name="Loh Y.H."/>
            <person name="Halpern A.L."/>
            <person name="Lee A.P."/>
            <person name="Johnson J."/>
            <person name="Dandona N."/>
            <person name="Viswanathan L.D."/>
            <person name="Tay A."/>
            <person name="Venter J.C."/>
            <person name="Strausberg R.L."/>
            <person name="Brenner S."/>
        </authorList>
    </citation>
    <scope>NUCLEOTIDE SEQUENCE [LARGE SCALE GENOMIC DNA]</scope>
</reference>
<feature type="disulfide bond" evidence="14">
    <location>
        <begin position="697"/>
        <end position="721"/>
    </location>
</feature>
<dbReference type="InterPro" id="IPR002369">
    <property type="entry name" value="Integrin_bsu_VWA"/>
</dbReference>
<dbReference type="InterPro" id="IPR015812">
    <property type="entry name" value="Integrin_bsu"/>
</dbReference>
<feature type="disulfide bond" evidence="14">
    <location>
        <begin position="526"/>
        <end position="535"/>
    </location>
</feature>
<feature type="disulfide bond" evidence="14">
    <location>
        <begin position="300"/>
        <end position="340"/>
    </location>
</feature>
<evidence type="ECO:0000259" key="17">
    <source>
        <dbReference type="SMART" id="SM00187"/>
    </source>
</evidence>
<keyword evidence="21" id="KW-1185">Reference proteome</keyword>
<feature type="domain" description="Integrin beta subunit VWA" evidence="17">
    <location>
        <begin position="97"/>
        <end position="501"/>
    </location>
</feature>
<feature type="disulfide bond" evidence="14">
    <location>
        <begin position="648"/>
        <end position="693"/>
    </location>
</feature>
<dbReference type="InterPro" id="IPR036349">
    <property type="entry name" value="Integrin_bsu_tail_dom_sf"/>
</dbReference>
<feature type="disulfide bond" evidence="14">
    <location>
        <begin position="521"/>
        <end position="560"/>
    </location>
</feature>
<dbReference type="GO" id="GO:0008305">
    <property type="term" value="C:integrin complex"/>
    <property type="evidence" value="ECO:0007669"/>
    <property type="project" value="TreeGrafter"/>
</dbReference>
<dbReference type="Pfam" id="PF07974">
    <property type="entry name" value="EGF_2"/>
    <property type="match status" value="2"/>
</dbReference>
<dbReference type="SUPFAM" id="SSF57196">
    <property type="entry name" value="EGF/Laminin"/>
    <property type="match status" value="2"/>
</dbReference>
<dbReference type="GO" id="GO:0019901">
    <property type="term" value="F:protein kinase binding"/>
    <property type="evidence" value="ECO:0007669"/>
    <property type="project" value="TreeGrafter"/>
</dbReference>
<feature type="disulfide bond" evidence="14">
    <location>
        <begin position="678"/>
        <end position="746"/>
    </location>
</feature>
<feature type="disulfide bond" evidence="14">
    <location>
        <begin position="653"/>
        <end position="662"/>
    </location>
</feature>
<feature type="transmembrane region" description="Helical" evidence="16">
    <location>
        <begin position="752"/>
        <end position="774"/>
    </location>
</feature>
<dbReference type="Pfam" id="PF23105">
    <property type="entry name" value="EGF_integrin"/>
    <property type="match status" value="1"/>
</dbReference>
<reference evidence="20" key="5">
    <citation type="submission" date="2025-09" db="UniProtKB">
        <authorList>
            <consortium name="Ensembl"/>
        </authorList>
    </citation>
    <scope>IDENTIFICATION</scope>
</reference>
<dbReference type="GO" id="GO:0005178">
    <property type="term" value="F:integrin binding"/>
    <property type="evidence" value="ECO:0007669"/>
    <property type="project" value="TreeGrafter"/>
</dbReference>
<feature type="disulfide bond" evidence="14">
    <location>
        <begin position="614"/>
        <end position="623"/>
    </location>
</feature>
<dbReference type="InterPro" id="IPR012896">
    <property type="entry name" value="Integrin_bsu_tail"/>
</dbReference>
<comment type="similarity">
    <text evidence="2 15">Belongs to the integrin beta chain family.</text>
</comment>
<evidence type="ECO:0000256" key="8">
    <source>
        <dbReference type="ARBA" id="ARBA00022889"/>
    </source>
</evidence>
<dbReference type="STRING" id="7868.ENSCMIP00000014639"/>
<feature type="domain" description="Integrin beta subunit tail" evidence="19">
    <location>
        <begin position="672"/>
        <end position="751"/>
    </location>
</feature>
<dbReference type="SUPFAM" id="SSF69687">
    <property type="entry name" value="Integrin beta tail domain"/>
    <property type="match status" value="1"/>
</dbReference>
<accession>A0A4W3I0C8</accession>
<feature type="disulfide bond" evidence="14">
    <location>
        <begin position="568"/>
        <end position="601"/>
    </location>
</feature>
<feature type="disulfide bond" evidence="14">
    <location>
        <begin position="646"/>
        <end position="651"/>
    </location>
</feature>
<dbReference type="Proteomes" id="UP000314986">
    <property type="component" value="Unassembled WGS sequence"/>
</dbReference>
<dbReference type="InterPro" id="IPR057073">
    <property type="entry name" value="EGF_integrin_2"/>
</dbReference>
<reference evidence="20" key="4">
    <citation type="submission" date="2025-08" db="UniProtKB">
        <authorList>
            <consortium name="Ensembl"/>
        </authorList>
    </citation>
    <scope>IDENTIFICATION</scope>
</reference>
<organism evidence="20 21">
    <name type="scientific">Callorhinchus milii</name>
    <name type="common">Ghost shark</name>
    <dbReference type="NCBI Taxonomy" id="7868"/>
    <lineage>
        <taxon>Eukaryota</taxon>
        <taxon>Metazoa</taxon>
        <taxon>Chordata</taxon>
        <taxon>Craniata</taxon>
        <taxon>Vertebrata</taxon>
        <taxon>Chondrichthyes</taxon>
        <taxon>Holocephali</taxon>
        <taxon>Chimaeriformes</taxon>
        <taxon>Callorhinchidae</taxon>
        <taxon>Callorhinchus</taxon>
    </lineage>
</organism>
<keyword evidence="9 16" id="KW-1133">Transmembrane helix</keyword>
<dbReference type="Gene3D" id="2.10.25.10">
    <property type="entry name" value="Laminin"/>
    <property type="match status" value="4"/>
</dbReference>
<dbReference type="PROSITE" id="PS00243">
    <property type="entry name" value="I_EGF_1"/>
    <property type="match status" value="1"/>
</dbReference>
<feature type="disulfide bond" evidence="14">
    <location>
        <begin position="440"/>
        <end position="453"/>
    </location>
</feature>
<proteinExistence type="inferred from homology"/>
<dbReference type="GO" id="GO:0033627">
    <property type="term" value="P:cell adhesion mediated by integrin"/>
    <property type="evidence" value="ECO:0007669"/>
    <property type="project" value="TreeGrafter"/>
</dbReference>
<evidence type="ECO:0000256" key="10">
    <source>
        <dbReference type="ARBA" id="ARBA00023037"/>
    </source>
</evidence>
<feature type="disulfide bond" evidence="14">
    <location>
        <begin position="672"/>
        <end position="681"/>
    </location>
</feature>
<feature type="disulfide bond" evidence="14">
    <location>
        <begin position="607"/>
        <end position="612"/>
    </location>
</feature>
<dbReference type="Gene3D" id="1.20.5.100">
    <property type="entry name" value="Cytochrome c1, transmembrane anchor, C-terminal"/>
    <property type="match status" value="1"/>
</dbReference>
<evidence type="ECO:0000259" key="18">
    <source>
        <dbReference type="SMART" id="SM01241"/>
    </source>
</evidence>
<keyword evidence="5 15" id="KW-0812">Transmembrane</keyword>
<evidence type="ECO:0000256" key="14">
    <source>
        <dbReference type="PIRSR" id="PIRSR002512-1"/>
    </source>
</evidence>
<protein>
    <recommendedName>
        <fullName evidence="15">Integrin beta</fullName>
    </recommendedName>
</protein>
<dbReference type="Gene3D" id="3.40.50.410">
    <property type="entry name" value="von Willebrand factor, type A domain"/>
    <property type="match status" value="1"/>
</dbReference>
<dbReference type="SMART" id="SM01241">
    <property type="entry name" value="Integrin_b_cyt"/>
    <property type="match status" value="1"/>
</dbReference>
<dbReference type="FunFam" id="2.10.25.10:FF:000076">
    <property type="entry name" value="Integrin beta"/>
    <property type="match status" value="1"/>
</dbReference>
<keyword evidence="7" id="KW-0677">Repeat</keyword>
<evidence type="ECO:0000256" key="16">
    <source>
        <dbReference type="SAM" id="Phobius"/>
    </source>
</evidence>
<feature type="disulfide bond" evidence="14">
    <location>
        <begin position="625"/>
        <end position="632"/>
    </location>
</feature>
<dbReference type="InParanoid" id="A0A4W3I0C8"/>
<gene>
    <name evidence="20" type="primary">LOC103176852</name>
</gene>
<name>A0A4W3I0C8_CALMI</name>
<feature type="disulfide bond" evidence="14">
    <location>
        <begin position="82"/>
        <end position="124"/>
    </location>
</feature>
<dbReference type="Pfam" id="PF00362">
    <property type="entry name" value="Integrin_beta"/>
    <property type="match status" value="1"/>
</dbReference>
<dbReference type="Ensembl" id="ENSCMIT00000014950.1">
    <property type="protein sequence ID" value="ENSCMIP00000014639.1"/>
    <property type="gene ID" value="ENSCMIG00000006532.1"/>
</dbReference>
<feature type="disulfide bond" evidence="14">
    <location>
        <begin position="566"/>
        <end position="571"/>
    </location>
</feature>
<keyword evidence="13" id="KW-0325">Glycoprotein</keyword>
<reference evidence="21" key="3">
    <citation type="journal article" date="2014" name="Nature">
        <title>Elephant shark genome provides unique insights into gnathostome evolution.</title>
        <authorList>
            <consortium name="International Elephant Shark Genome Sequencing Consortium"/>
            <person name="Venkatesh B."/>
            <person name="Lee A.P."/>
            <person name="Ravi V."/>
            <person name="Maurya A.K."/>
            <person name="Lian M.M."/>
            <person name="Swann J.B."/>
            <person name="Ohta Y."/>
            <person name="Flajnik M.F."/>
            <person name="Sutoh Y."/>
            <person name="Kasahara M."/>
            <person name="Hoon S."/>
            <person name="Gangu V."/>
            <person name="Roy S.W."/>
            <person name="Irimia M."/>
            <person name="Korzh V."/>
            <person name="Kondrychyn I."/>
            <person name="Lim Z.W."/>
            <person name="Tay B.H."/>
            <person name="Tohari S."/>
            <person name="Kong K.W."/>
            <person name="Ho S."/>
            <person name="Lorente-Galdos B."/>
            <person name="Quilez J."/>
            <person name="Marques-Bonet T."/>
            <person name="Raney B.J."/>
            <person name="Ingham P.W."/>
            <person name="Tay A."/>
            <person name="Hillier L.W."/>
            <person name="Minx P."/>
            <person name="Boehm T."/>
            <person name="Wilson R.K."/>
            <person name="Brenner S."/>
            <person name="Warren W.C."/>
        </authorList>
    </citation>
    <scope>NUCLEOTIDE SEQUENCE [LARGE SCALE GENOMIC DNA]</scope>
</reference>
<evidence type="ECO:0000256" key="12">
    <source>
        <dbReference type="ARBA" id="ARBA00023157"/>
    </source>
</evidence>
<evidence type="ECO:0000256" key="4">
    <source>
        <dbReference type="ARBA" id="ARBA00022536"/>
    </source>
</evidence>
<dbReference type="AlphaFoldDB" id="A0A4W3I0C8"/>
<evidence type="ECO:0000256" key="5">
    <source>
        <dbReference type="ARBA" id="ARBA00022692"/>
    </source>
</evidence>
<dbReference type="InterPro" id="IPR032695">
    <property type="entry name" value="Integrin_dom_sf"/>
</dbReference>
<dbReference type="GO" id="GO:0007159">
    <property type="term" value="P:leukocyte cell-cell adhesion"/>
    <property type="evidence" value="ECO:0007669"/>
    <property type="project" value="TreeGrafter"/>
</dbReference>
<reference evidence="21" key="2">
    <citation type="journal article" date="2007" name="PLoS Biol.">
        <title>Survey sequencing and comparative analysis of the elephant shark (Callorhinchus milii) genome.</title>
        <authorList>
            <person name="Venkatesh B."/>
            <person name="Kirkness E.F."/>
            <person name="Loh Y.H."/>
            <person name="Halpern A.L."/>
            <person name="Lee A.P."/>
            <person name="Johnson J."/>
            <person name="Dandona N."/>
            <person name="Viswanathan L.D."/>
            <person name="Tay A."/>
            <person name="Venter J.C."/>
            <person name="Strausberg R.L."/>
            <person name="Brenner S."/>
        </authorList>
    </citation>
    <scope>NUCLEOTIDE SEQUENCE [LARGE SCALE GENOMIC DNA]</scope>
</reference>
<keyword evidence="4" id="KW-0245">EGF-like domain</keyword>
<dbReference type="FunFam" id="3.40.50.410:FF:000002">
    <property type="entry name" value="Integrin beta"/>
    <property type="match status" value="1"/>
</dbReference>
<evidence type="ECO:0000256" key="9">
    <source>
        <dbReference type="ARBA" id="ARBA00022989"/>
    </source>
</evidence>
<dbReference type="GeneTree" id="ENSGT01150000286983"/>
<keyword evidence="3" id="KW-1003">Cell membrane</keyword>
<feature type="disulfide bond" evidence="14">
    <location>
        <begin position="665"/>
        <end position="668"/>
    </location>
</feature>
<feature type="disulfide bond" evidence="14">
    <location>
        <begin position="573"/>
        <end position="586"/>
    </location>
</feature>
<feature type="disulfide bond" evidence="14">
    <location>
        <begin position="537"/>
        <end position="551"/>
    </location>
</feature>
<dbReference type="InterPro" id="IPR014836">
    <property type="entry name" value="Integrin_bsu_cyt_dom"/>
</dbReference>
<evidence type="ECO:0000256" key="15">
    <source>
        <dbReference type="RuleBase" id="RU000633"/>
    </source>
</evidence>
<evidence type="ECO:0000256" key="1">
    <source>
        <dbReference type="ARBA" id="ARBA00004251"/>
    </source>
</evidence>
<dbReference type="PANTHER" id="PTHR10082">
    <property type="entry name" value="INTEGRIN BETA SUBUNIT"/>
    <property type="match status" value="1"/>
</dbReference>
<dbReference type="PIRSF" id="PIRSF002512">
    <property type="entry name" value="Integrin_B"/>
    <property type="match status" value="1"/>
</dbReference>
<dbReference type="InterPro" id="IPR036465">
    <property type="entry name" value="vWFA_dom_sf"/>
</dbReference>
<dbReference type="SUPFAM" id="SSF53300">
    <property type="entry name" value="vWA-like"/>
    <property type="match status" value="1"/>
</dbReference>
<feature type="domain" description="Integrin beta subunit cytoplasmic" evidence="18">
    <location>
        <begin position="775"/>
        <end position="819"/>
    </location>
</feature>
<dbReference type="PROSITE" id="PS52047">
    <property type="entry name" value="I_EGF_2"/>
    <property type="match status" value="2"/>
</dbReference>
<dbReference type="GO" id="GO:0005925">
    <property type="term" value="C:focal adhesion"/>
    <property type="evidence" value="ECO:0007669"/>
    <property type="project" value="TreeGrafter"/>
</dbReference>
<comment type="subcellular location">
    <subcellularLocation>
        <location evidence="1 15">Cell membrane</location>
        <topology evidence="1 15">Single-pass type I membrane protein</topology>
    </subcellularLocation>
</comment>
<dbReference type="GO" id="GO:0007160">
    <property type="term" value="P:cell-matrix adhesion"/>
    <property type="evidence" value="ECO:0007669"/>
    <property type="project" value="TreeGrafter"/>
</dbReference>
<sequence>MGFTWSPHCCDCLCICVIVSVCVCLYVFVSVCVSVSLHVCECVSLSFVCVCVSDCVNVYACLSSVCVCVHLCTYECVCVSLCENVYSRCRLPFTVFLFLQNFSKEGETSSSRCDSLSNLIARKCKRQDIINPQSELSEIVNDPFQIRKDNVIQIKPQKIRLALRRGEYPTFKFKRAEGYPIDLYYLMDLSYSMKDDLEKVKSLGKQLLDALTSVTKSIQIGFGSFVDKTVLPFVNTNKEKMKNPCPTKSQKCQPPFDFKHVLKLTNNADTFNTEVQKQHISGNLDPPEAGLDAMMQAAVCGDIIGWRNVTRLLVYTSDDGFHFAGDGKLGAILNPNDGKCHLNSLGFYEDSHKYDYPSIAELAQKLAENNIQPIFAVTSKIMPIYQLSKMIPKSAVGELKEDSSNVVQLIKDAYNNLSSKVIMKHNNLPDGVRIEYKSKCSDGENVNDKNGTCSNVKIGEEVEFIVTITAEKCLDKTYTFEIRPLGFTDKLEIELRTECNCNCDDSFEMAEHCNKHGSIKCGICSCTNNRIGQFCECDPGQQSTQELVTACHRDNSSASCSNQGDCFCGRCTCHTSPKKKIYGQFCECDNVNCELNLGKLCGGHGTCDCGTCKCNSGFSGSACQCPQSDQRCKNNNGRICSGRGTCECNQCKCNTGYEPPHCKECPACPSPCPKYIHCVECLGFDSGPYKDNCTASCTNIKHNKTGTVKQKPCKEKSSKDCWIIFSMTELDGVSQYEVVIRKEQDCPKPPNIAAIIGGGVSGVLLIGLAILLIWKLITELYDRKEFRRFEQEKTKAKWQDGDNPLFQTATTTVINPLNN</sequence>
<keyword evidence="8 15" id="KW-0130">Cell adhesion</keyword>
<dbReference type="SUPFAM" id="SSF69179">
    <property type="entry name" value="Integrin domains"/>
    <property type="match status" value="1"/>
</dbReference>
<dbReference type="GO" id="GO:0030593">
    <property type="term" value="P:neutrophil chemotaxis"/>
    <property type="evidence" value="ECO:0007669"/>
    <property type="project" value="TreeGrafter"/>
</dbReference>
<keyword evidence="6" id="KW-0732">Signal</keyword>
<keyword evidence="11 16" id="KW-0472">Membrane</keyword>
<dbReference type="InterPro" id="IPR057243">
    <property type="entry name" value="Integrin_I-EGF_CS"/>
</dbReference>
<dbReference type="PRINTS" id="PR01186">
    <property type="entry name" value="INTEGRINB"/>
</dbReference>
<dbReference type="GO" id="GO:0001540">
    <property type="term" value="F:amyloid-beta binding"/>
    <property type="evidence" value="ECO:0007669"/>
    <property type="project" value="TreeGrafter"/>
</dbReference>
<evidence type="ECO:0000256" key="7">
    <source>
        <dbReference type="ARBA" id="ARBA00022737"/>
    </source>
</evidence>
<feature type="disulfide bond" evidence="14">
    <location>
        <begin position="499"/>
        <end position="503"/>
    </location>
</feature>
<dbReference type="GO" id="GO:0009986">
    <property type="term" value="C:cell surface"/>
    <property type="evidence" value="ECO:0007669"/>
    <property type="project" value="TreeGrafter"/>
</dbReference>
<feature type="disulfide bond" evidence="14">
    <location>
        <begin position="473"/>
        <end position="713"/>
    </location>
</feature>
<dbReference type="Pfam" id="PF08725">
    <property type="entry name" value="Integrin_b_cyt"/>
    <property type="match status" value="1"/>
</dbReference>
<evidence type="ECO:0000313" key="21">
    <source>
        <dbReference type="Proteomes" id="UP000314986"/>
    </source>
</evidence>
<evidence type="ECO:0000313" key="20">
    <source>
        <dbReference type="Ensembl" id="ENSCMIP00000014639.1"/>
    </source>
</evidence>
<feature type="disulfide bond" evidence="14">
    <location>
        <begin position="245"/>
        <end position="252"/>
    </location>
</feature>
<evidence type="ECO:0000259" key="19">
    <source>
        <dbReference type="SMART" id="SM01242"/>
    </source>
</evidence>
<feature type="disulfide bond" evidence="14">
    <location>
        <begin position="609"/>
        <end position="640"/>
    </location>
</feature>
<feature type="disulfide bond" evidence="14">
    <location>
        <begin position="78"/>
        <end position="89"/>
    </location>
</feature>
<feature type="disulfide bond" evidence="14">
    <location>
        <begin position="588"/>
        <end position="593"/>
    </location>
</feature>
<keyword evidence="12 14" id="KW-1015">Disulfide bond</keyword>
<dbReference type="FunFam" id="2.10.25.10:FF:000098">
    <property type="entry name" value="Integrin beta"/>
    <property type="match status" value="1"/>
</dbReference>
<evidence type="ECO:0000256" key="11">
    <source>
        <dbReference type="ARBA" id="ARBA00023136"/>
    </source>
</evidence>
<evidence type="ECO:0000256" key="13">
    <source>
        <dbReference type="ARBA" id="ARBA00023180"/>
    </source>
</evidence>
<evidence type="ECO:0000256" key="3">
    <source>
        <dbReference type="ARBA" id="ARBA00022475"/>
    </source>
</evidence>
<dbReference type="GO" id="GO:0007229">
    <property type="term" value="P:integrin-mediated signaling pathway"/>
    <property type="evidence" value="ECO:0007669"/>
    <property type="project" value="UniProtKB-KW"/>
</dbReference>
<feature type="transmembrane region" description="Helical" evidence="16">
    <location>
        <begin position="12"/>
        <end position="37"/>
    </location>
</feature>
<dbReference type="InterPro" id="IPR013111">
    <property type="entry name" value="EGF_extracell"/>
</dbReference>
<evidence type="ECO:0000256" key="2">
    <source>
        <dbReference type="ARBA" id="ARBA00007449"/>
    </source>
</evidence>
<dbReference type="SMART" id="SM00187">
    <property type="entry name" value="INB"/>
    <property type="match status" value="1"/>
</dbReference>
<dbReference type="Gene3D" id="2.60.40.1510">
    <property type="entry name" value="ntegrin, alpha v. Chain A, domain 3"/>
    <property type="match status" value="1"/>
</dbReference>
<keyword evidence="10 15" id="KW-0401">Integrin</keyword>
<evidence type="ECO:0000256" key="6">
    <source>
        <dbReference type="ARBA" id="ARBA00022729"/>
    </source>
</evidence>
<dbReference type="PANTHER" id="PTHR10082:SF15">
    <property type="entry name" value="INTEGRIN BETA-2"/>
    <property type="match status" value="1"/>
</dbReference>